<protein>
    <submittedName>
        <fullName evidence="3">Suppressor protein SRP40-like</fullName>
    </submittedName>
</protein>
<feature type="region of interest" description="Disordered" evidence="1">
    <location>
        <begin position="282"/>
        <end position="332"/>
    </location>
</feature>
<dbReference type="PANTHER" id="PTHR23216">
    <property type="entry name" value="NUCLEOLAR AND COILED-BODY PHOSPHOPROTEIN 1"/>
    <property type="match status" value="1"/>
</dbReference>
<sequence>MLSTLEGNSISALIAFQPRQVALARQNMKNKATSEILENDSTEKTLTLKTEQKKKKKQKSMDSSQRALLLHSISAYLDRNGFSKTLKAFRSEALREFDDWKGHSLDLEDMYYKYLDASNSKVEGDINDSKGQDLQKVASKKPERVINGDDISQEIMKKKRKKGNLSDDDTANEQPGVGNGFVKQISDSFQKLANDKVPEPDMKAKDKKKKNKALPDSHGESTQQGLDELDKKSKEKKKKSKLSCESPANTLVEGPSESLKEKSKDVSLQKCKTDIAGVVLEDESWQNKDKKKKKNKLVSDSLVNNAEEGGSEDVEELSKRKSKDKIGSQVTKRDTENTLCEVLLVENNAKTKEKKKKAGKSVSETLCGGDTKEFGQGDLKGIDSMKEDVHTLGESAVDVEKKNSKKRKRLVSEESESQAEAKGSNKDLKEGKTRGSAKDKGTEQHVEVNMLAEADGHAGKKRKTENGHVDSNKSQEISSNNQLYPHANGNPEKDEKGSAMQKNMKKQCNGSAEPKSVNAFRRVKVEEVKFVDERLQDNSYWAKGGAEIGYGAKAQEVLGQVRGRDFRHEKTKKKRGSYRGGQIDLQTHSVKFNYSSDDE</sequence>
<feature type="compositionally biased region" description="Basic and acidic residues" evidence="1">
    <location>
        <begin position="423"/>
        <end position="446"/>
    </location>
</feature>
<feature type="region of interest" description="Disordered" evidence="1">
    <location>
        <begin position="392"/>
        <end position="515"/>
    </location>
</feature>
<dbReference type="GO" id="GO:0005730">
    <property type="term" value="C:nucleolus"/>
    <property type="evidence" value="ECO:0007669"/>
    <property type="project" value="InterPro"/>
</dbReference>
<dbReference type="eggNOG" id="KOG2992">
    <property type="taxonomic scope" value="Eukaryota"/>
</dbReference>
<feature type="compositionally biased region" description="Basic and acidic residues" evidence="1">
    <location>
        <begin position="454"/>
        <end position="473"/>
    </location>
</feature>
<dbReference type="OrthoDB" id="5599646at2759"/>
<evidence type="ECO:0000313" key="3">
    <source>
        <dbReference type="RefSeq" id="XP_010276716.1"/>
    </source>
</evidence>
<name>A0A1U8B6V8_NELNU</name>
<dbReference type="RefSeq" id="XP_010276716.1">
    <property type="nucleotide sequence ID" value="XM_010278414.2"/>
</dbReference>
<dbReference type="PROSITE" id="PS50896">
    <property type="entry name" value="LISH"/>
    <property type="match status" value="1"/>
</dbReference>
<feature type="region of interest" description="Disordered" evidence="1">
    <location>
        <begin position="350"/>
        <end position="380"/>
    </location>
</feature>
<dbReference type="OMA" id="PDWLFPA"/>
<dbReference type="KEGG" id="nnu:104611392"/>
<keyword evidence="2" id="KW-1185">Reference proteome</keyword>
<dbReference type="AlphaFoldDB" id="A0A1U8B6V8"/>
<dbReference type="Pfam" id="PF05022">
    <property type="entry name" value="SRP40_C"/>
    <property type="match status" value="1"/>
</dbReference>
<dbReference type="InterPro" id="IPR039191">
    <property type="entry name" value="Nopp140-like"/>
</dbReference>
<dbReference type="InterPro" id="IPR006594">
    <property type="entry name" value="LisH"/>
</dbReference>
<dbReference type="PANTHER" id="PTHR23216:SF1">
    <property type="entry name" value="NUCLEOLAR AND COILED-BODY PHOSPHOPROTEIN 1"/>
    <property type="match status" value="1"/>
</dbReference>
<feature type="region of interest" description="Disordered" evidence="1">
    <location>
        <begin position="122"/>
        <end position="181"/>
    </location>
</feature>
<feature type="compositionally biased region" description="Basic and acidic residues" evidence="1">
    <location>
        <begin position="122"/>
        <end position="133"/>
    </location>
</feature>
<feature type="compositionally biased region" description="Polar residues" evidence="1">
    <location>
        <begin position="474"/>
        <end position="483"/>
    </location>
</feature>
<dbReference type="GeneID" id="104611392"/>
<feature type="region of interest" description="Disordered" evidence="1">
    <location>
        <begin position="193"/>
        <end position="269"/>
    </location>
</feature>
<gene>
    <name evidence="3" type="primary">LOC104611392</name>
</gene>
<evidence type="ECO:0000256" key="1">
    <source>
        <dbReference type="SAM" id="MobiDB-lite"/>
    </source>
</evidence>
<proteinExistence type="predicted"/>
<dbReference type="FunCoup" id="A0A1U8B6V8">
    <property type="interactions" value="551"/>
</dbReference>
<feature type="compositionally biased region" description="Basic and acidic residues" evidence="1">
    <location>
        <begin position="370"/>
        <end position="380"/>
    </location>
</feature>
<feature type="compositionally biased region" description="Basic and acidic residues" evidence="1">
    <location>
        <begin position="193"/>
        <end position="204"/>
    </location>
</feature>
<dbReference type="Proteomes" id="UP000189703">
    <property type="component" value="Unplaced"/>
</dbReference>
<evidence type="ECO:0000313" key="2">
    <source>
        <dbReference type="Proteomes" id="UP000189703"/>
    </source>
</evidence>
<feature type="compositionally biased region" description="Basic and acidic residues" evidence="1">
    <location>
        <begin position="258"/>
        <end position="269"/>
    </location>
</feature>
<accession>A0A1U8B6V8</accession>
<dbReference type="STRING" id="4432.A0A1U8B6V8"/>
<organism evidence="2 3">
    <name type="scientific">Nelumbo nucifera</name>
    <name type="common">Sacred lotus</name>
    <dbReference type="NCBI Taxonomy" id="4432"/>
    <lineage>
        <taxon>Eukaryota</taxon>
        <taxon>Viridiplantae</taxon>
        <taxon>Streptophyta</taxon>
        <taxon>Embryophyta</taxon>
        <taxon>Tracheophyta</taxon>
        <taxon>Spermatophyta</taxon>
        <taxon>Magnoliopsida</taxon>
        <taxon>Proteales</taxon>
        <taxon>Nelumbonaceae</taxon>
        <taxon>Nelumbo</taxon>
    </lineage>
</organism>
<reference evidence="3" key="1">
    <citation type="submission" date="2025-08" db="UniProtKB">
        <authorList>
            <consortium name="RefSeq"/>
        </authorList>
    </citation>
    <scope>IDENTIFICATION</scope>
</reference>
<dbReference type="InterPro" id="IPR007718">
    <property type="entry name" value="Srp40_C"/>
</dbReference>